<dbReference type="RefSeq" id="XP_024354772.1">
    <property type="nucleotide sequence ID" value="XM_024490907.1"/>
</dbReference>
<dbReference type="AlphaFoldDB" id="W6USF4"/>
<evidence type="ECO:0000313" key="2">
    <source>
        <dbReference type="EMBL" id="EUB63576.1"/>
    </source>
</evidence>
<organism evidence="2 3">
    <name type="scientific">Echinococcus granulosus</name>
    <name type="common">Hydatid tapeworm</name>
    <dbReference type="NCBI Taxonomy" id="6210"/>
    <lineage>
        <taxon>Eukaryota</taxon>
        <taxon>Metazoa</taxon>
        <taxon>Spiralia</taxon>
        <taxon>Lophotrochozoa</taxon>
        <taxon>Platyhelminthes</taxon>
        <taxon>Cestoda</taxon>
        <taxon>Eucestoda</taxon>
        <taxon>Cyclophyllidea</taxon>
        <taxon>Taeniidae</taxon>
        <taxon>Echinococcus</taxon>
        <taxon>Echinococcus granulosus group</taxon>
    </lineage>
</organism>
<dbReference type="OMA" id="FRHELVT"/>
<dbReference type="GeneID" id="36337373"/>
<evidence type="ECO:0000256" key="1">
    <source>
        <dbReference type="SAM" id="MobiDB-lite"/>
    </source>
</evidence>
<feature type="region of interest" description="Disordered" evidence="1">
    <location>
        <begin position="594"/>
        <end position="632"/>
    </location>
</feature>
<dbReference type="EMBL" id="APAU02000006">
    <property type="protein sequence ID" value="EUB63576.1"/>
    <property type="molecule type" value="Genomic_DNA"/>
</dbReference>
<reference evidence="2 3" key="1">
    <citation type="journal article" date="2013" name="Nat. Genet.">
        <title>The genome of the hydatid tapeworm Echinococcus granulosus.</title>
        <authorList>
            <person name="Zheng H."/>
            <person name="Zhang W."/>
            <person name="Zhang L."/>
            <person name="Zhang Z."/>
            <person name="Li J."/>
            <person name="Lu G."/>
            <person name="Zhu Y."/>
            <person name="Wang Y."/>
            <person name="Huang Y."/>
            <person name="Liu J."/>
            <person name="Kang H."/>
            <person name="Chen J."/>
            <person name="Wang L."/>
            <person name="Chen A."/>
            <person name="Yu S."/>
            <person name="Gao Z."/>
            <person name="Jin L."/>
            <person name="Gu W."/>
            <person name="Wang Z."/>
            <person name="Zhao L."/>
            <person name="Shi B."/>
            <person name="Wen H."/>
            <person name="Lin R."/>
            <person name="Jones M.K."/>
            <person name="Brejova B."/>
            <person name="Vinar T."/>
            <person name="Zhao G."/>
            <person name="McManus D.P."/>
            <person name="Chen Z."/>
            <person name="Zhou Y."/>
            <person name="Wang S."/>
        </authorList>
    </citation>
    <scope>NUCLEOTIDE SEQUENCE [LARGE SCALE GENOMIC DNA]</scope>
</reference>
<dbReference type="CTD" id="36337373"/>
<sequence>MTENRGFWIREPFMEYSNPELLQLASYLAQHDVAFSNLPQYPTEDSEDRDTESIEAVKPIIRHESHRAVSNRPPLRTCSPPVRDKNLNYPQRKPLHAPTERQLNASKISQLRQLINKSKAALLDLDSDILGERAAVNLHMPPTGNKMSVRYRLPRGAVASSGVLKPCVRLLGEKGARKGKRSALGRRVDETASAYHKAQLFVTLQDVERMTQIFSLPESPRVDTVPGFRSQKYSQYQRKFPPELVAFLEKWGATLEVHGSNAIKGIRISPSRGCFLDSLSESSSASSDSIEKFIRNYAKQQAPYQNQTLGTREVEQNRHDSPRTCHFEYSSRAQCIPKVKTPLTEEPSIASTYQTLRLPVEQYRRLLADSRTTEAAHEERWRRGGLASNTIFLSRLCDWLAEEIVDSCIETGTNLIDCFSNDIIDELFRHELVTSPCSPWDSFSGLAGSPQLQQTSILQRLLPPAPSEAPIELNQHKASSGKCFAHQDSTERKILTLKHGSCSTTESERPPHTQPSAEDCVATQETRKSVLQPLVYQPQNALSPIEEVSAPSFLPRNPLHESVKLTTLEDVRFQTTGPAIRPPQSLHAEIIESAPSGAKTSIPVECETPPDTSTRGSPIETSSNSRKSLKLSEGLRMKSSSVYGEVHYKNSLSGTEVLAPIMANKEVSCRENRKRSNVVPEPESSLKEFPKSNEPQSIQDNCSVTLPITSEGLSSPKPVKLHKKPLSIDLVSSLTYTSVPDISTPDVPISTNSETLQEKTLSLSNVTASTIEASDGYADDFESTGEANQAEKSVN</sequence>
<proteinExistence type="predicted"/>
<feature type="region of interest" description="Disordered" evidence="1">
    <location>
        <begin position="501"/>
        <end position="523"/>
    </location>
</feature>
<feature type="region of interest" description="Disordered" evidence="1">
    <location>
        <begin position="672"/>
        <end position="699"/>
    </location>
</feature>
<gene>
    <name evidence="2" type="ORF">EGR_01658</name>
</gene>
<evidence type="ECO:0000313" key="3">
    <source>
        <dbReference type="Proteomes" id="UP000019149"/>
    </source>
</evidence>
<dbReference type="KEGG" id="egl:EGR_01658"/>
<feature type="region of interest" description="Disordered" evidence="1">
    <location>
        <begin position="776"/>
        <end position="795"/>
    </location>
</feature>
<dbReference type="OrthoDB" id="6248528at2759"/>
<dbReference type="Proteomes" id="UP000019149">
    <property type="component" value="Unassembled WGS sequence"/>
</dbReference>
<accession>W6USF4</accession>
<feature type="compositionally biased region" description="Polar residues" evidence="1">
    <location>
        <begin position="610"/>
        <end position="626"/>
    </location>
</feature>
<protein>
    <submittedName>
        <fullName evidence="2">Uncharacterized protein</fullName>
    </submittedName>
</protein>
<feature type="compositionally biased region" description="Polar residues" evidence="1">
    <location>
        <begin position="785"/>
        <end position="795"/>
    </location>
</feature>
<keyword evidence="3" id="KW-1185">Reference proteome</keyword>
<comment type="caution">
    <text evidence="2">The sequence shown here is derived from an EMBL/GenBank/DDBJ whole genome shotgun (WGS) entry which is preliminary data.</text>
</comment>
<name>W6USF4_ECHGR</name>